<organism evidence="11 12">
    <name type="scientific">Selenomonas ruminantium</name>
    <dbReference type="NCBI Taxonomy" id="971"/>
    <lineage>
        <taxon>Bacteria</taxon>
        <taxon>Bacillati</taxon>
        <taxon>Bacillota</taxon>
        <taxon>Negativicutes</taxon>
        <taxon>Selenomonadales</taxon>
        <taxon>Selenomonadaceae</taxon>
        <taxon>Selenomonas</taxon>
    </lineage>
</organism>
<keyword evidence="8" id="KW-0811">Translocation</keyword>
<dbReference type="PANTHER" id="PTHR33909:SF1">
    <property type="entry name" value="SEC TRANSLOCON ACCESSORY COMPLEX SUBUNIT YAJC"/>
    <property type="match status" value="1"/>
</dbReference>
<evidence type="ECO:0000256" key="4">
    <source>
        <dbReference type="ARBA" id="ARBA00022475"/>
    </source>
</evidence>
<evidence type="ECO:0000256" key="7">
    <source>
        <dbReference type="ARBA" id="ARBA00022989"/>
    </source>
</evidence>
<name>A0A1H0MRX9_SELRU</name>
<evidence type="ECO:0000256" key="10">
    <source>
        <dbReference type="SAM" id="Phobius"/>
    </source>
</evidence>
<gene>
    <name evidence="11" type="ORF">SAMN05216366_10219</name>
</gene>
<dbReference type="Pfam" id="PF02699">
    <property type="entry name" value="YajC"/>
    <property type="match status" value="1"/>
</dbReference>
<keyword evidence="3" id="KW-0813">Transport</keyword>
<keyword evidence="6" id="KW-0653">Protein transport</keyword>
<dbReference type="AlphaFoldDB" id="A0A1H0MRX9"/>
<dbReference type="NCBIfam" id="TIGR00739">
    <property type="entry name" value="yajC"/>
    <property type="match status" value="1"/>
</dbReference>
<dbReference type="PRINTS" id="PR01853">
    <property type="entry name" value="YAJCTRNLCASE"/>
</dbReference>
<dbReference type="Proteomes" id="UP000182412">
    <property type="component" value="Unassembled WGS sequence"/>
</dbReference>
<dbReference type="SMART" id="SM01323">
    <property type="entry name" value="YajC"/>
    <property type="match status" value="1"/>
</dbReference>
<proteinExistence type="inferred from homology"/>
<keyword evidence="7 10" id="KW-1133">Transmembrane helix</keyword>
<dbReference type="RefSeq" id="WP_074570907.1">
    <property type="nucleotide sequence ID" value="NZ_FNJQ01000002.1"/>
</dbReference>
<dbReference type="GO" id="GO:0005886">
    <property type="term" value="C:plasma membrane"/>
    <property type="evidence" value="ECO:0007669"/>
    <property type="project" value="UniProtKB-SubCell"/>
</dbReference>
<sequence length="95" mass="10591">MTPETMTALGTWGPIFVMIAIFYFLLYRPQKAAQKRRLSMLDTLEKGNKVMTIGGIYGTIVGLEEKVIKLKIAENTVIEVSRASINANITQDKQA</sequence>
<evidence type="ECO:0000256" key="9">
    <source>
        <dbReference type="ARBA" id="ARBA00023136"/>
    </source>
</evidence>
<protein>
    <submittedName>
        <fullName evidence="11">Preprotein translocase subunit YajC</fullName>
    </submittedName>
</protein>
<evidence type="ECO:0000256" key="1">
    <source>
        <dbReference type="ARBA" id="ARBA00004162"/>
    </source>
</evidence>
<feature type="transmembrane region" description="Helical" evidence="10">
    <location>
        <begin position="6"/>
        <end position="27"/>
    </location>
</feature>
<evidence type="ECO:0000256" key="8">
    <source>
        <dbReference type="ARBA" id="ARBA00023010"/>
    </source>
</evidence>
<dbReference type="GO" id="GO:0015031">
    <property type="term" value="P:protein transport"/>
    <property type="evidence" value="ECO:0007669"/>
    <property type="project" value="UniProtKB-KW"/>
</dbReference>
<evidence type="ECO:0000313" key="12">
    <source>
        <dbReference type="Proteomes" id="UP000182412"/>
    </source>
</evidence>
<evidence type="ECO:0000256" key="3">
    <source>
        <dbReference type="ARBA" id="ARBA00022448"/>
    </source>
</evidence>
<comment type="similarity">
    <text evidence="2">Belongs to the YajC family.</text>
</comment>
<keyword evidence="9 10" id="KW-0472">Membrane</keyword>
<evidence type="ECO:0000313" key="11">
    <source>
        <dbReference type="EMBL" id="SDO83137.1"/>
    </source>
</evidence>
<evidence type="ECO:0000256" key="5">
    <source>
        <dbReference type="ARBA" id="ARBA00022692"/>
    </source>
</evidence>
<accession>A0A1H0MRX9</accession>
<dbReference type="PANTHER" id="PTHR33909">
    <property type="entry name" value="SEC TRANSLOCON ACCESSORY COMPLEX SUBUNIT YAJC"/>
    <property type="match status" value="1"/>
</dbReference>
<keyword evidence="5 10" id="KW-0812">Transmembrane</keyword>
<comment type="subcellular location">
    <subcellularLocation>
        <location evidence="1">Cell membrane</location>
        <topology evidence="1">Single-pass membrane protein</topology>
    </subcellularLocation>
</comment>
<evidence type="ECO:0000256" key="6">
    <source>
        <dbReference type="ARBA" id="ARBA00022927"/>
    </source>
</evidence>
<reference evidence="11 12" key="1">
    <citation type="submission" date="2016-10" db="EMBL/GenBank/DDBJ databases">
        <authorList>
            <person name="de Groot N.N."/>
        </authorList>
    </citation>
    <scope>NUCLEOTIDE SEQUENCE [LARGE SCALE GENOMIC DNA]</scope>
    <source>
        <strain evidence="11 12">S137</strain>
    </source>
</reference>
<dbReference type="EMBL" id="FNJQ01000002">
    <property type="protein sequence ID" value="SDO83137.1"/>
    <property type="molecule type" value="Genomic_DNA"/>
</dbReference>
<evidence type="ECO:0000256" key="2">
    <source>
        <dbReference type="ARBA" id="ARBA00006742"/>
    </source>
</evidence>
<dbReference type="InterPro" id="IPR003849">
    <property type="entry name" value="Preprotein_translocase_YajC"/>
</dbReference>
<keyword evidence="4" id="KW-1003">Cell membrane</keyword>
<dbReference type="OrthoDB" id="9800132at2"/>